<gene>
    <name evidence="7 10" type="primary">rnpA</name>
    <name evidence="10" type="ORF">EDM56_22515</name>
</gene>
<evidence type="ECO:0000256" key="2">
    <source>
        <dbReference type="ARBA" id="ARBA00022694"/>
    </source>
</evidence>
<evidence type="ECO:0000313" key="10">
    <source>
        <dbReference type="EMBL" id="RNB83438.1"/>
    </source>
</evidence>
<dbReference type="HAMAP" id="MF_00227">
    <property type="entry name" value="RNase_P"/>
    <property type="match status" value="1"/>
</dbReference>
<evidence type="ECO:0000256" key="8">
    <source>
        <dbReference type="NCBIfam" id="TIGR00188"/>
    </source>
</evidence>
<dbReference type="AlphaFoldDB" id="A0A3M8D697"/>
<accession>A0A3M8D697</accession>
<dbReference type="GO" id="GO:0030677">
    <property type="term" value="C:ribonuclease P complex"/>
    <property type="evidence" value="ECO:0007669"/>
    <property type="project" value="TreeGrafter"/>
</dbReference>
<protein>
    <recommendedName>
        <fullName evidence="7 8">Ribonuclease P protein component</fullName>
        <shortName evidence="7">RNase P protein</shortName>
        <shortName evidence="7">RNaseP protein</shortName>
        <ecNumber evidence="7 8">3.1.26.5</ecNumber>
    </recommendedName>
    <alternativeName>
        <fullName evidence="7">Protein C5</fullName>
    </alternativeName>
</protein>
<evidence type="ECO:0000256" key="4">
    <source>
        <dbReference type="ARBA" id="ARBA00022759"/>
    </source>
</evidence>
<comment type="caution">
    <text evidence="10">The sequence shown here is derived from an EMBL/GenBank/DDBJ whole genome shotgun (WGS) entry which is preliminary data.</text>
</comment>
<evidence type="ECO:0000256" key="9">
    <source>
        <dbReference type="SAM" id="MobiDB-lite"/>
    </source>
</evidence>
<keyword evidence="2 7" id="KW-0819">tRNA processing</keyword>
<evidence type="ECO:0000256" key="3">
    <source>
        <dbReference type="ARBA" id="ARBA00022722"/>
    </source>
</evidence>
<name>A0A3M8D697_9BACL</name>
<keyword evidence="5 7" id="KW-0378">Hydrolase</keyword>
<dbReference type="OrthoDB" id="9810867at2"/>
<dbReference type="Gene3D" id="3.30.230.10">
    <property type="match status" value="1"/>
</dbReference>
<dbReference type="InterPro" id="IPR014721">
    <property type="entry name" value="Ribsml_uS5_D2-typ_fold_subgr"/>
</dbReference>
<sequence>MHHSHRLRKNEEFQAIFQKGKSAANKQFIVYSSLSDQTGYRIGISVSKKLGNAVVRNRVKRLIREACTRLEDKIQTGIDLIIIARPGTELMDFQSLCSSLQHAMKRAKVLNAQTLPKTHESNEKHDEKRG</sequence>
<dbReference type="PROSITE" id="PS00648">
    <property type="entry name" value="RIBONUCLEASE_P"/>
    <property type="match status" value="1"/>
</dbReference>
<dbReference type="FunFam" id="3.30.230.10:FF:000021">
    <property type="entry name" value="Ribonuclease P protein component"/>
    <property type="match status" value="1"/>
</dbReference>
<comment type="similarity">
    <text evidence="7">Belongs to the RnpA family.</text>
</comment>
<evidence type="ECO:0000256" key="6">
    <source>
        <dbReference type="ARBA" id="ARBA00022884"/>
    </source>
</evidence>
<reference evidence="10 11" key="1">
    <citation type="submission" date="2018-10" db="EMBL/GenBank/DDBJ databases">
        <title>Phylogenomics of Brevibacillus.</title>
        <authorList>
            <person name="Dunlap C."/>
        </authorList>
    </citation>
    <scope>NUCLEOTIDE SEQUENCE [LARGE SCALE GENOMIC DNA]</scope>
    <source>
        <strain evidence="10 11">JCM 15716</strain>
    </source>
</reference>
<dbReference type="GO" id="GO:0042781">
    <property type="term" value="F:3'-tRNA processing endoribonuclease activity"/>
    <property type="evidence" value="ECO:0007669"/>
    <property type="project" value="TreeGrafter"/>
</dbReference>
<comment type="subunit">
    <text evidence="7">Consists of a catalytic RNA component (M1 or rnpB) and a protein subunit.</text>
</comment>
<evidence type="ECO:0000256" key="1">
    <source>
        <dbReference type="ARBA" id="ARBA00002663"/>
    </source>
</evidence>
<evidence type="ECO:0000313" key="11">
    <source>
        <dbReference type="Proteomes" id="UP000271031"/>
    </source>
</evidence>
<dbReference type="GO" id="GO:0001682">
    <property type="term" value="P:tRNA 5'-leader removal"/>
    <property type="evidence" value="ECO:0007669"/>
    <property type="project" value="UniProtKB-UniRule"/>
</dbReference>
<evidence type="ECO:0000256" key="7">
    <source>
        <dbReference type="HAMAP-Rule" id="MF_00227"/>
    </source>
</evidence>
<dbReference type="RefSeq" id="WP_122920170.1">
    <property type="nucleotide sequence ID" value="NZ_RHHQ01000018.1"/>
</dbReference>
<keyword evidence="6 7" id="KW-0694">RNA-binding</keyword>
<dbReference type="InterPro" id="IPR020539">
    <property type="entry name" value="RNase_P_CS"/>
</dbReference>
<dbReference type="EC" id="3.1.26.5" evidence="7 8"/>
<keyword evidence="3 7" id="KW-0540">Nuclease</keyword>
<dbReference type="SUPFAM" id="SSF54211">
    <property type="entry name" value="Ribosomal protein S5 domain 2-like"/>
    <property type="match status" value="1"/>
</dbReference>
<proteinExistence type="inferred from homology"/>
<dbReference type="GO" id="GO:0000049">
    <property type="term" value="F:tRNA binding"/>
    <property type="evidence" value="ECO:0007669"/>
    <property type="project" value="UniProtKB-UniRule"/>
</dbReference>
<feature type="region of interest" description="Disordered" evidence="9">
    <location>
        <begin position="111"/>
        <end position="130"/>
    </location>
</feature>
<keyword evidence="11" id="KW-1185">Reference proteome</keyword>
<dbReference type="NCBIfam" id="TIGR00188">
    <property type="entry name" value="rnpA"/>
    <property type="match status" value="1"/>
</dbReference>
<dbReference type="Proteomes" id="UP000271031">
    <property type="component" value="Unassembled WGS sequence"/>
</dbReference>
<keyword evidence="4 7" id="KW-0255">Endonuclease</keyword>
<dbReference type="EMBL" id="RHHQ01000018">
    <property type="protein sequence ID" value="RNB83438.1"/>
    <property type="molecule type" value="Genomic_DNA"/>
</dbReference>
<feature type="compositionally biased region" description="Basic and acidic residues" evidence="9">
    <location>
        <begin position="117"/>
        <end position="130"/>
    </location>
</feature>
<organism evidence="10 11">
    <name type="scientific">Brevibacillus fluminis</name>
    <dbReference type="NCBI Taxonomy" id="511487"/>
    <lineage>
        <taxon>Bacteria</taxon>
        <taxon>Bacillati</taxon>
        <taxon>Bacillota</taxon>
        <taxon>Bacilli</taxon>
        <taxon>Bacillales</taxon>
        <taxon>Paenibacillaceae</taxon>
        <taxon>Brevibacillus</taxon>
    </lineage>
</organism>
<dbReference type="PANTHER" id="PTHR33992">
    <property type="entry name" value="RIBONUCLEASE P PROTEIN COMPONENT"/>
    <property type="match status" value="1"/>
</dbReference>
<evidence type="ECO:0000256" key="5">
    <source>
        <dbReference type="ARBA" id="ARBA00022801"/>
    </source>
</evidence>
<dbReference type="GO" id="GO:0004526">
    <property type="term" value="F:ribonuclease P activity"/>
    <property type="evidence" value="ECO:0007669"/>
    <property type="project" value="UniProtKB-UniRule"/>
</dbReference>
<dbReference type="InterPro" id="IPR000100">
    <property type="entry name" value="RNase_P"/>
</dbReference>
<comment type="function">
    <text evidence="1 7">RNaseP catalyzes the removal of the 5'-leader sequence from pre-tRNA to produce the mature 5'-terminus. It can also cleave other RNA substrates such as 4.5S RNA. The protein component plays an auxiliary but essential role in vivo by binding to the 5'-leader sequence and broadening the substrate specificity of the ribozyme.</text>
</comment>
<dbReference type="Pfam" id="PF00825">
    <property type="entry name" value="Ribonuclease_P"/>
    <property type="match status" value="1"/>
</dbReference>
<dbReference type="PANTHER" id="PTHR33992:SF1">
    <property type="entry name" value="RIBONUCLEASE P PROTEIN COMPONENT"/>
    <property type="match status" value="1"/>
</dbReference>
<comment type="catalytic activity">
    <reaction evidence="7">
        <text>Endonucleolytic cleavage of RNA, removing 5'-extranucleotides from tRNA precursor.</text>
        <dbReference type="EC" id="3.1.26.5"/>
    </reaction>
</comment>
<dbReference type="InterPro" id="IPR020568">
    <property type="entry name" value="Ribosomal_Su5_D2-typ_SF"/>
</dbReference>